<protein>
    <submittedName>
        <fullName evidence="2">BQ5605_C003g02115 protein</fullName>
    </submittedName>
</protein>
<feature type="compositionally biased region" description="Acidic residues" evidence="1">
    <location>
        <begin position="247"/>
        <end position="260"/>
    </location>
</feature>
<evidence type="ECO:0000313" key="3">
    <source>
        <dbReference type="Proteomes" id="UP000249464"/>
    </source>
</evidence>
<dbReference type="AlphaFoldDB" id="A0A2X0M0V6"/>
<evidence type="ECO:0000256" key="1">
    <source>
        <dbReference type="SAM" id="MobiDB-lite"/>
    </source>
</evidence>
<organism evidence="2 3">
    <name type="scientific">Microbotryum silenes-dioicae</name>
    <dbReference type="NCBI Taxonomy" id="796604"/>
    <lineage>
        <taxon>Eukaryota</taxon>
        <taxon>Fungi</taxon>
        <taxon>Dikarya</taxon>
        <taxon>Basidiomycota</taxon>
        <taxon>Pucciniomycotina</taxon>
        <taxon>Microbotryomycetes</taxon>
        <taxon>Microbotryales</taxon>
        <taxon>Microbotryaceae</taxon>
        <taxon>Microbotryum</taxon>
    </lineage>
</organism>
<proteinExistence type="predicted"/>
<feature type="region of interest" description="Disordered" evidence="1">
    <location>
        <begin position="45"/>
        <end position="71"/>
    </location>
</feature>
<feature type="compositionally biased region" description="Basic and acidic residues" evidence="1">
    <location>
        <begin position="272"/>
        <end position="285"/>
    </location>
</feature>
<feature type="compositionally biased region" description="Basic and acidic residues" evidence="1">
    <location>
        <begin position="235"/>
        <end position="246"/>
    </location>
</feature>
<accession>A0A2X0M0V6</accession>
<reference evidence="2 3" key="1">
    <citation type="submission" date="2016-11" db="EMBL/GenBank/DDBJ databases">
        <authorList>
            <person name="Jaros S."/>
            <person name="Januszkiewicz K."/>
            <person name="Wedrychowicz H."/>
        </authorList>
    </citation>
    <scope>NUCLEOTIDE SEQUENCE [LARGE SCALE GENOMIC DNA]</scope>
</reference>
<dbReference type="Proteomes" id="UP000249464">
    <property type="component" value="Unassembled WGS sequence"/>
</dbReference>
<keyword evidence="3" id="KW-1185">Reference proteome</keyword>
<gene>
    <name evidence="2" type="primary">BQ5605_C003g02115</name>
    <name evidence="2" type="ORF">BQ5605_C003G02115</name>
</gene>
<dbReference type="EMBL" id="FQNC01000042">
    <property type="protein sequence ID" value="SGY38976.1"/>
    <property type="molecule type" value="Genomic_DNA"/>
</dbReference>
<feature type="region of interest" description="Disordered" evidence="1">
    <location>
        <begin position="161"/>
        <end position="300"/>
    </location>
</feature>
<sequence>MRLLISDVEYKLTLVPKGHPDWQRATAPTLETRIPFVDETGAALDPGRLRHHTNDGIRPTSSMGIPSASSLAPPTPALNTRLVQPDEGSVHAMTTLVYRKTLDPVAVYYKIGKKTCVFLPVILRAQTQLVIGGAEEYPRWLQLGDLQPGAPLEQAVAALGKAQGEGRARRSLRSGNSAQNVDVEMAHTSDLGPSHTLDPRALPFLAPSHSSTSIDPGPSQPLLQHAQPTPSRSSAADDHRVRRPIDNDSDAIELASDDDAMGGNGNGKPKGKGKENERMDAEGKGKAKAAPPPTKRQRGG</sequence>
<evidence type="ECO:0000313" key="2">
    <source>
        <dbReference type="EMBL" id="SGY38976.1"/>
    </source>
</evidence>
<name>A0A2X0M0V6_9BASI</name>